<dbReference type="AlphaFoldDB" id="A0A0S3EYS1"/>
<dbReference type="STRING" id="1332080.ATN00_09935"/>
<name>A0A0S3EYS1_9SPHN</name>
<sequence length="226" mass="24834">MPPAPSSRISQIASGADALSARRTGRPSASEADALNQEILSAALREFLDRGFSGASIARIAKGANVARMAIYRRYGGKQALFETVLFEQIRQLEALASAIRNDAGDPLTELRMTARAYLEFMISPTAVDLQRILIAEGSRLSTLSQQVAPPLPQLLGERLDQLIGHAQQAGQLIEMPGALLREILLRLIAEGPRWEMLMGQKAWTADDIEQHFQKMWPMFLKIAAV</sequence>
<dbReference type="InterPro" id="IPR036271">
    <property type="entry name" value="Tet_transcr_reg_TetR-rel_C_sf"/>
</dbReference>
<dbReference type="InterPro" id="IPR009057">
    <property type="entry name" value="Homeodomain-like_sf"/>
</dbReference>
<keyword evidence="2 4" id="KW-0238">DNA-binding</keyword>
<proteinExistence type="predicted"/>
<dbReference type="InterPro" id="IPR001647">
    <property type="entry name" value="HTH_TetR"/>
</dbReference>
<dbReference type="Proteomes" id="UP000056968">
    <property type="component" value="Chromosome"/>
</dbReference>
<organism evidence="6 7">
    <name type="scientific">Sphingobium baderi</name>
    <dbReference type="NCBI Taxonomy" id="1332080"/>
    <lineage>
        <taxon>Bacteria</taxon>
        <taxon>Pseudomonadati</taxon>
        <taxon>Pseudomonadota</taxon>
        <taxon>Alphaproteobacteria</taxon>
        <taxon>Sphingomonadales</taxon>
        <taxon>Sphingomonadaceae</taxon>
        <taxon>Sphingobium</taxon>
    </lineage>
</organism>
<reference evidence="6 7" key="1">
    <citation type="submission" date="2015-11" db="EMBL/GenBank/DDBJ databases">
        <title>A Two-component Flavoprotein Monooxygenase System MeaXY Responsible for para-Hydroxylation of 2-Methyl-6-ethylaniline and 2,6-Diethylaniline in Sphingobium baderi DE-13.</title>
        <authorList>
            <person name="Cheng M."/>
            <person name="Meng Q."/>
            <person name="Yang Y."/>
            <person name="Chu C."/>
            <person name="Yan X."/>
            <person name="He J."/>
            <person name="Li S."/>
        </authorList>
    </citation>
    <scope>NUCLEOTIDE SEQUENCE [LARGE SCALE GENOMIC DNA]</scope>
    <source>
        <strain evidence="6 7">DE-13</strain>
    </source>
</reference>
<dbReference type="GO" id="GO:0003700">
    <property type="term" value="F:DNA-binding transcription factor activity"/>
    <property type="evidence" value="ECO:0007669"/>
    <property type="project" value="TreeGrafter"/>
</dbReference>
<evidence type="ECO:0000256" key="2">
    <source>
        <dbReference type="ARBA" id="ARBA00023125"/>
    </source>
</evidence>
<keyword evidence="7" id="KW-1185">Reference proteome</keyword>
<evidence type="ECO:0000259" key="5">
    <source>
        <dbReference type="PROSITE" id="PS50977"/>
    </source>
</evidence>
<protein>
    <recommendedName>
        <fullName evidence="5">HTH tetR-type domain-containing protein</fullName>
    </recommendedName>
</protein>
<feature type="domain" description="HTH tetR-type" evidence="5">
    <location>
        <begin position="33"/>
        <end position="93"/>
    </location>
</feature>
<keyword evidence="3" id="KW-0804">Transcription</keyword>
<dbReference type="GO" id="GO:0000976">
    <property type="term" value="F:transcription cis-regulatory region binding"/>
    <property type="evidence" value="ECO:0007669"/>
    <property type="project" value="TreeGrafter"/>
</dbReference>
<dbReference type="Gene3D" id="1.10.357.10">
    <property type="entry name" value="Tetracycline Repressor, domain 2"/>
    <property type="match status" value="1"/>
</dbReference>
<evidence type="ECO:0000256" key="1">
    <source>
        <dbReference type="ARBA" id="ARBA00023015"/>
    </source>
</evidence>
<evidence type="ECO:0000313" key="7">
    <source>
        <dbReference type="Proteomes" id="UP000056968"/>
    </source>
</evidence>
<keyword evidence="1" id="KW-0805">Transcription regulation</keyword>
<dbReference type="PANTHER" id="PTHR30055">
    <property type="entry name" value="HTH-TYPE TRANSCRIPTIONAL REGULATOR RUTR"/>
    <property type="match status" value="1"/>
</dbReference>
<dbReference type="PRINTS" id="PR00455">
    <property type="entry name" value="HTHTETR"/>
</dbReference>
<dbReference type="SUPFAM" id="SSF46689">
    <property type="entry name" value="Homeodomain-like"/>
    <property type="match status" value="1"/>
</dbReference>
<dbReference type="Pfam" id="PF14246">
    <property type="entry name" value="TetR_C_7"/>
    <property type="match status" value="1"/>
</dbReference>
<evidence type="ECO:0000256" key="4">
    <source>
        <dbReference type="PROSITE-ProRule" id="PRU00335"/>
    </source>
</evidence>
<gene>
    <name evidence="6" type="ORF">ATN00_09935</name>
</gene>
<dbReference type="EMBL" id="CP013264">
    <property type="protein sequence ID" value="ALR20577.1"/>
    <property type="molecule type" value="Genomic_DNA"/>
</dbReference>
<evidence type="ECO:0000313" key="6">
    <source>
        <dbReference type="EMBL" id="ALR20577.1"/>
    </source>
</evidence>
<dbReference type="PROSITE" id="PS50977">
    <property type="entry name" value="HTH_TETR_2"/>
    <property type="match status" value="1"/>
</dbReference>
<accession>A0A0S3EYS1</accession>
<dbReference type="Pfam" id="PF00440">
    <property type="entry name" value="TetR_N"/>
    <property type="match status" value="1"/>
</dbReference>
<dbReference type="InterPro" id="IPR039536">
    <property type="entry name" value="TetR_C_Proteobacteria"/>
</dbReference>
<dbReference type="SUPFAM" id="SSF48498">
    <property type="entry name" value="Tetracyclin repressor-like, C-terminal domain"/>
    <property type="match status" value="1"/>
</dbReference>
<evidence type="ECO:0000256" key="3">
    <source>
        <dbReference type="ARBA" id="ARBA00023163"/>
    </source>
</evidence>
<dbReference type="KEGG" id="sbd:ATN00_09935"/>
<dbReference type="InterPro" id="IPR050109">
    <property type="entry name" value="HTH-type_TetR-like_transc_reg"/>
</dbReference>
<feature type="DNA-binding region" description="H-T-H motif" evidence="4">
    <location>
        <begin position="56"/>
        <end position="75"/>
    </location>
</feature>
<dbReference type="PANTHER" id="PTHR30055:SF240">
    <property type="entry name" value="HTH-TYPE TRANSCRIPTIONAL REGULATOR ACRR"/>
    <property type="match status" value="1"/>
</dbReference>